<dbReference type="PANTHER" id="PTHR21661">
    <property type="entry name" value="EPOXIDE HYDROLASE 1-RELATED"/>
    <property type="match status" value="1"/>
</dbReference>
<dbReference type="AlphaFoldDB" id="A0A9P8D716"/>
<evidence type="ECO:0000259" key="5">
    <source>
        <dbReference type="Pfam" id="PF06441"/>
    </source>
</evidence>
<keyword evidence="7" id="KW-1185">Reference proteome</keyword>
<gene>
    <name evidence="6" type="ORF">J7337_011289</name>
</gene>
<feature type="chain" id="PRO_5040441513" description="Epoxide hydrolase N-terminal domain-containing protein" evidence="4">
    <location>
        <begin position="20"/>
        <end position="277"/>
    </location>
</feature>
<reference evidence="6" key="1">
    <citation type="journal article" date="2021" name="Mol. Plant Microbe Interact.">
        <title>Telomere to telomere genome assembly of Fusarium musae F31, causal agent of crown rot disease of banana.</title>
        <authorList>
            <person name="Degradi L."/>
            <person name="Tava V."/>
            <person name="Kunova A."/>
            <person name="Cortesi P."/>
            <person name="Saracchi M."/>
            <person name="Pasquali M."/>
        </authorList>
    </citation>
    <scope>NUCLEOTIDE SEQUENCE</scope>
    <source>
        <strain evidence="6">F31</strain>
    </source>
</reference>
<dbReference type="GeneID" id="68319145"/>
<dbReference type="GO" id="GO:0004301">
    <property type="term" value="F:epoxide hydrolase activity"/>
    <property type="evidence" value="ECO:0007669"/>
    <property type="project" value="TreeGrafter"/>
</dbReference>
<comment type="similarity">
    <text evidence="1">Belongs to the peptidase S33 family.</text>
</comment>
<dbReference type="RefSeq" id="XP_044675513.1">
    <property type="nucleotide sequence ID" value="XM_044828838.1"/>
</dbReference>
<sequence length="277" mass="31354">MRPFQSIPFLTYLSLIATASPISHDGEDSGFNLKPFTVDLSDGVPHMIDLSQRTERPTNRDYLDPDAGVGLETLRSLRKELIEDFNRDAEQQKLNKFHHFTAEIENQAIHFIYQKSHNLKAIPLALNHGWPGSFLGFIPLLEKLKDDFHIIIPSLPDFAFSSAPPPTWTVLDTARLFNTPMTKILEYPKYAVYGTDWGSCVAYSLYANFNTSMRLVHLSFLPFVPLYRAQLEAEGIKLSLLEEFKAQLAEEWATTGNAYYMEQATKASQNASLGVSF</sequence>
<protein>
    <recommendedName>
        <fullName evidence="5">Epoxide hydrolase N-terminal domain-containing protein</fullName>
    </recommendedName>
</protein>
<keyword evidence="4" id="KW-0732">Signal</keyword>
<dbReference type="SUPFAM" id="SSF53474">
    <property type="entry name" value="alpha/beta-Hydrolases"/>
    <property type="match status" value="1"/>
</dbReference>
<dbReference type="InterPro" id="IPR010497">
    <property type="entry name" value="Epoxide_hydro_N"/>
</dbReference>
<keyword evidence="2" id="KW-0058">Aromatic hydrocarbons catabolism</keyword>
<proteinExistence type="inferred from homology"/>
<feature type="signal peptide" evidence="4">
    <location>
        <begin position="1"/>
        <end position="19"/>
    </location>
</feature>
<evidence type="ECO:0000256" key="2">
    <source>
        <dbReference type="ARBA" id="ARBA00022797"/>
    </source>
</evidence>
<dbReference type="EMBL" id="JAHBCI010000009">
    <property type="protein sequence ID" value="KAG9496513.1"/>
    <property type="molecule type" value="Genomic_DNA"/>
</dbReference>
<name>A0A9P8D716_9HYPO</name>
<dbReference type="PANTHER" id="PTHR21661:SF35">
    <property type="entry name" value="EPOXIDE HYDROLASE"/>
    <property type="match status" value="1"/>
</dbReference>
<dbReference type="KEGG" id="fmu:J7337_011289"/>
<evidence type="ECO:0000256" key="3">
    <source>
        <dbReference type="ARBA" id="ARBA00022801"/>
    </source>
</evidence>
<accession>A0A9P8D716</accession>
<organism evidence="6 7">
    <name type="scientific">Fusarium musae</name>
    <dbReference type="NCBI Taxonomy" id="1042133"/>
    <lineage>
        <taxon>Eukaryota</taxon>
        <taxon>Fungi</taxon>
        <taxon>Dikarya</taxon>
        <taxon>Ascomycota</taxon>
        <taxon>Pezizomycotina</taxon>
        <taxon>Sordariomycetes</taxon>
        <taxon>Hypocreomycetidae</taxon>
        <taxon>Hypocreales</taxon>
        <taxon>Nectriaceae</taxon>
        <taxon>Fusarium</taxon>
    </lineage>
</organism>
<dbReference type="Gene3D" id="3.40.50.1820">
    <property type="entry name" value="alpha/beta hydrolase"/>
    <property type="match status" value="1"/>
</dbReference>
<evidence type="ECO:0000256" key="4">
    <source>
        <dbReference type="SAM" id="SignalP"/>
    </source>
</evidence>
<keyword evidence="3" id="KW-0378">Hydrolase</keyword>
<evidence type="ECO:0000313" key="7">
    <source>
        <dbReference type="Proteomes" id="UP000827133"/>
    </source>
</evidence>
<comment type="caution">
    <text evidence="6">The sequence shown here is derived from an EMBL/GenBank/DDBJ whole genome shotgun (WGS) entry which is preliminary data.</text>
</comment>
<dbReference type="InterPro" id="IPR029058">
    <property type="entry name" value="AB_hydrolase_fold"/>
</dbReference>
<dbReference type="GO" id="GO:0097176">
    <property type="term" value="P:epoxide metabolic process"/>
    <property type="evidence" value="ECO:0007669"/>
    <property type="project" value="TreeGrafter"/>
</dbReference>
<feature type="domain" description="Epoxide hydrolase N-terminal" evidence="5">
    <location>
        <begin position="34"/>
        <end position="137"/>
    </location>
</feature>
<dbReference type="Pfam" id="PF06441">
    <property type="entry name" value="EHN"/>
    <property type="match status" value="1"/>
</dbReference>
<evidence type="ECO:0000313" key="6">
    <source>
        <dbReference type="EMBL" id="KAG9496513.1"/>
    </source>
</evidence>
<dbReference type="Proteomes" id="UP000827133">
    <property type="component" value="Unassembled WGS sequence"/>
</dbReference>
<evidence type="ECO:0000256" key="1">
    <source>
        <dbReference type="ARBA" id="ARBA00010088"/>
    </source>
</evidence>